<dbReference type="AlphaFoldDB" id="A0A4U0SKT3"/>
<dbReference type="Pfam" id="PF19054">
    <property type="entry name" value="DUF5753"/>
    <property type="match status" value="1"/>
</dbReference>
<dbReference type="OrthoDB" id="4292484at2"/>
<dbReference type="EMBL" id="SUMC01000019">
    <property type="protein sequence ID" value="TKA09783.1"/>
    <property type="molecule type" value="Genomic_DNA"/>
</dbReference>
<evidence type="ECO:0000313" key="3">
    <source>
        <dbReference type="Proteomes" id="UP000305778"/>
    </source>
</evidence>
<dbReference type="InterPro" id="IPR043917">
    <property type="entry name" value="DUF5753"/>
</dbReference>
<proteinExistence type="predicted"/>
<dbReference type="RefSeq" id="WP_136725386.1">
    <property type="nucleotide sequence ID" value="NZ_SUMC01000019.1"/>
</dbReference>
<reference evidence="2 3" key="1">
    <citation type="submission" date="2019-04" db="EMBL/GenBank/DDBJ databases">
        <title>Streptomyces oryziradicis sp. nov., a novel actinomycete isolated from rhizosphere soil of rice (Oryza sativa L.).</title>
        <authorList>
            <person name="Li C."/>
        </authorList>
    </citation>
    <scope>NUCLEOTIDE SEQUENCE [LARGE SCALE GENOMIC DNA]</scope>
    <source>
        <strain evidence="2 3">NEAU-C40</strain>
    </source>
</reference>
<sequence length="76" mass="8599">MSLEPERAALDPLHHVVGHDPVQQLDTVQIDAAHGMTFLDAEPQLREYRALFSAMEGTALSEVKSRDFIRRITQQL</sequence>
<keyword evidence="3" id="KW-1185">Reference proteome</keyword>
<comment type="caution">
    <text evidence="2">The sequence shown here is derived from an EMBL/GenBank/DDBJ whole genome shotgun (WGS) entry which is preliminary data.</text>
</comment>
<gene>
    <name evidence="2" type="ORF">FCI23_20505</name>
</gene>
<evidence type="ECO:0000259" key="1">
    <source>
        <dbReference type="Pfam" id="PF19054"/>
    </source>
</evidence>
<feature type="domain" description="DUF5753" evidence="1">
    <location>
        <begin position="19"/>
        <end position="71"/>
    </location>
</feature>
<accession>A0A4U0SKT3</accession>
<dbReference type="Proteomes" id="UP000305778">
    <property type="component" value="Unassembled WGS sequence"/>
</dbReference>
<evidence type="ECO:0000313" key="2">
    <source>
        <dbReference type="EMBL" id="TKA09783.1"/>
    </source>
</evidence>
<protein>
    <recommendedName>
        <fullName evidence="1">DUF5753 domain-containing protein</fullName>
    </recommendedName>
</protein>
<name>A0A4U0SKT3_9ACTN</name>
<organism evidence="2 3">
    <name type="scientific">Actinacidiphila oryziradicis</name>
    <dbReference type="NCBI Taxonomy" id="2571141"/>
    <lineage>
        <taxon>Bacteria</taxon>
        <taxon>Bacillati</taxon>
        <taxon>Actinomycetota</taxon>
        <taxon>Actinomycetes</taxon>
        <taxon>Kitasatosporales</taxon>
        <taxon>Streptomycetaceae</taxon>
        <taxon>Actinacidiphila</taxon>
    </lineage>
</organism>